<evidence type="ECO:0000313" key="3">
    <source>
        <dbReference type="Proteomes" id="UP000199111"/>
    </source>
</evidence>
<evidence type="ECO:0000313" key="2">
    <source>
        <dbReference type="EMBL" id="SFL02822.1"/>
    </source>
</evidence>
<dbReference type="AlphaFoldDB" id="A0A1I4EAN6"/>
<keyword evidence="3" id="KW-1185">Reference proteome</keyword>
<proteinExistence type="predicted"/>
<protein>
    <submittedName>
        <fullName evidence="2">Uncharacterized protein</fullName>
    </submittedName>
</protein>
<reference evidence="3" key="1">
    <citation type="submission" date="2016-10" db="EMBL/GenBank/DDBJ databases">
        <authorList>
            <person name="Varghese N."/>
            <person name="Submissions S."/>
        </authorList>
    </citation>
    <scope>NUCLEOTIDE SEQUENCE [LARGE SCALE GENOMIC DNA]</scope>
    <source>
        <strain evidence="3">CGMCC 4.2126</strain>
    </source>
</reference>
<dbReference type="GeneID" id="96303317"/>
<dbReference type="Proteomes" id="UP000199111">
    <property type="component" value="Unassembled WGS sequence"/>
</dbReference>
<sequence>MNPRPEDLVPNPRRQVLEQTLAEVRARVAILEAALDSAHGQFTGQSVWVGPTARRFAEDLTARRVRLRQAAKALVDALEEELRSVPAKVPPSAARP</sequence>
<evidence type="ECO:0000256" key="1">
    <source>
        <dbReference type="SAM" id="Coils"/>
    </source>
</evidence>
<accession>A0A1I4EAN6</accession>
<organism evidence="2 3">
    <name type="scientific">Streptosporangium canum</name>
    <dbReference type="NCBI Taxonomy" id="324952"/>
    <lineage>
        <taxon>Bacteria</taxon>
        <taxon>Bacillati</taxon>
        <taxon>Actinomycetota</taxon>
        <taxon>Actinomycetes</taxon>
        <taxon>Streptosporangiales</taxon>
        <taxon>Streptosporangiaceae</taxon>
        <taxon>Streptosporangium</taxon>
    </lineage>
</organism>
<dbReference type="RefSeq" id="WP_093891830.1">
    <property type="nucleotide sequence ID" value="NZ_FOQY01000048.1"/>
</dbReference>
<dbReference type="EMBL" id="FOQY01000048">
    <property type="protein sequence ID" value="SFL02822.1"/>
    <property type="molecule type" value="Genomic_DNA"/>
</dbReference>
<gene>
    <name evidence="2" type="ORF">SAMN05216275_14842</name>
</gene>
<feature type="coiled-coil region" evidence="1">
    <location>
        <begin position="14"/>
        <end position="77"/>
    </location>
</feature>
<keyword evidence="1" id="KW-0175">Coiled coil</keyword>
<name>A0A1I4EAN6_9ACTN</name>